<feature type="domain" description="MYND-type" evidence="5">
    <location>
        <begin position="12"/>
        <end position="48"/>
    </location>
</feature>
<gene>
    <name evidence="6" type="ORF">MVEN_00027900</name>
</gene>
<reference evidence="6" key="1">
    <citation type="submission" date="2020-05" db="EMBL/GenBank/DDBJ databases">
        <title>Mycena genomes resolve the evolution of fungal bioluminescence.</title>
        <authorList>
            <person name="Tsai I.J."/>
        </authorList>
    </citation>
    <scope>NUCLEOTIDE SEQUENCE</scope>
    <source>
        <strain evidence="6">CCC161011</strain>
    </source>
</reference>
<keyword evidence="2 4" id="KW-0863">Zinc-finger</keyword>
<keyword evidence="1" id="KW-0479">Metal-binding</keyword>
<dbReference type="Proteomes" id="UP000620124">
    <property type="component" value="Unassembled WGS sequence"/>
</dbReference>
<sequence>MPPHGSLASGACAVCRQSTTKWCSGCMRVFYCSRDHMLSDWPQHRAQCSPSTAANSCNMIAMPLPAEPEYVLVHAILFKSDEDRPRIISVNCNPPQRPSHGLCPVPLLRPYFDAPPDNIVLTQNLSGETLRFPLQIFYSATALNKASPINHSIINITSGAASKPWCGNVVVLKFTGSRCQGYTNASDNDLPPLSVYFISYK</sequence>
<dbReference type="GO" id="GO:0008270">
    <property type="term" value="F:zinc ion binding"/>
    <property type="evidence" value="ECO:0007669"/>
    <property type="project" value="UniProtKB-KW"/>
</dbReference>
<dbReference type="Gene3D" id="6.10.140.2220">
    <property type="match status" value="1"/>
</dbReference>
<dbReference type="InterPro" id="IPR002893">
    <property type="entry name" value="Znf_MYND"/>
</dbReference>
<comment type="caution">
    <text evidence="6">The sequence shown here is derived from an EMBL/GenBank/DDBJ whole genome shotgun (WGS) entry which is preliminary data.</text>
</comment>
<evidence type="ECO:0000313" key="7">
    <source>
        <dbReference type="Proteomes" id="UP000620124"/>
    </source>
</evidence>
<keyword evidence="3" id="KW-0862">Zinc</keyword>
<evidence type="ECO:0000256" key="3">
    <source>
        <dbReference type="ARBA" id="ARBA00022833"/>
    </source>
</evidence>
<dbReference type="PROSITE" id="PS50865">
    <property type="entry name" value="ZF_MYND_2"/>
    <property type="match status" value="1"/>
</dbReference>
<protein>
    <submittedName>
        <fullName evidence="6">Hif prolyl hydroxylase</fullName>
    </submittedName>
</protein>
<evidence type="ECO:0000256" key="2">
    <source>
        <dbReference type="ARBA" id="ARBA00022771"/>
    </source>
</evidence>
<name>A0A8H6Z679_9AGAR</name>
<dbReference type="OrthoDB" id="437457at2759"/>
<organism evidence="6 7">
    <name type="scientific">Mycena venus</name>
    <dbReference type="NCBI Taxonomy" id="2733690"/>
    <lineage>
        <taxon>Eukaryota</taxon>
        <taxon>Fungi</taxon>
        <taxon>Dikarya</taxon>
        <taxon>Basidiomycota</taxon>
        <taxon>Agaricomycotina</taxon>
        <taxon>Agaricomycetes</taxon>
        <taxon>Agaricomycetidae</taxon>
        <taxon>Agaricales</taxon>
        <taxon>Marasmiineae</taxon>
        <taxon>Mycenaceae</taxon>
        <taxon>Mycena</taxon>
    </lineage>
</organism>
<proteinExistence type="predicted"/>
<dbReference type="AlphaFoldDB" id="A0A8H6Z679"/>
<evidence type="ECO:0000256" key="4">
    <source>
        <dbReference type="PROSITE-ProRule" id="PRU00134"/>
    </source>
</evidence>
<dbReference type="Pfam" id="PF01753">
    <property type="entry name" value="zf-MYND"/>
    <property type="match status" value="1"/>
</dbReference>
<evidence type="ECO:0000259" key="5">
    <source>
        <dbReference type="PROSITE" id="PS50865"/>
    </source>
</evidence>
<dbReference type="PROSITE" id="PS01360">
    <property type="entry name" value="ZF_MYND_1"/>
    <property type="match status" value="1"/>
</dbReference>
<evidence type="ECO:0000313" key="6">
    <source>
        <dbReference type="EMBL" id="KAF7371714.1"/>
    </source>
</evidence>
<dbReference type="SUPFAM" id="SSF144232">
    <property type="entry name" value="HIT/MYND zinc finger-like"/>
    <property type="match status" value="1"/>
</dbReference>
<accession>A0A8H6Z679</accession>
<dbReference type="EMBL" id="JACAZI010000001">
    <property type="protein sequence ID" value="KAF7371714.1"/>
    <property type="molecule type" value="Genomic_DNA"/>
</dbReference>
<keyword evidence="7" id="KW-1185">Reference proteome</keyword>
<evidence type="ECO:0000256" key="1">
    <source>
        <dbReference type="ARBA" id="ARBA00022723"/>
    </source>
</evidence>